<dbReference type="EMBL" id="GGEC01060336">
    <property type="protein sequence ID" value="MBX40820.1"/>
    <property type="molecule type" value="Transcribed_RNA"/>
</dbReference>
<name>A0A2P2NEH5_RHIMU</name>
<organism evidence="1">
    <name type="scientific">Rhizophora mucronata</name>
    <name type="common">Asiatic mangrove</name>
    <dbReference type="NCBI Taxonomy" id="61149"/>
    <lineage>
        <taxon>Eukaryota</taxon>
        <taxon>Viridiplantae</taxon>
        <taxon>Streptophyta</taxon>
        <taxon>Embryophyta</taxon>
        <taxon>Tracheophyta</taxon>
        <taxon>Spermatophyta</taxon>
        <taxon>Magnoliopsida</taxon>
        <taxon>eudicotyledons</taxon>
        <taxon>Gunneridae</taxon>
        <taxon>Pentapetalae</taxon>
        <taxon>rosids</taxon>
        <taxon>fabids</taxon>
        <taxon>Malpighiales</taxon>
        <taxon>Rhizophoraceae</taxon>
        <taxon>Rhizophora</taxon>
    </lineage>
</organism>
<accession>A0A2P2NEH5</accession>
<sequence length="8" mass="914">MEDKHIAA</sequence>
<protein>
    <submittedName>
        <fullName evidence="1">Uncharacterized protein</fullName>
    </submittedName>
</protein>
<proteinExistence type="predicted"/>
<reference evidence="1" key="1">
    <citation type="submission" date="2018-02" db="EMBL/GenBank/DDBJ databases">
        <title>Rhizophora mucronata_Transcriptome.</title>
        <authorList>
            <person name="Meera S.P."/>
            <person name="Sreeshan A."/>
            <person name="Augustine A."/>
        </authorList>
    </citation>
    <scope>NUCLEOTIDE SEQUENCE</scope>
    <source>
        <tissue evidence="1">Leaf</tissue>
    </source>
</reference>
<evidence type="ECO:0000313" key="1">
    <source>
        <dbReference type="EMBL" id="MBX40820.1"/>
    </source>
</evidence>